<keyword evidence="1" id="KW-0472">Membrane</keyword>
<feature type="transmembrane region" description="Helical" evidence="1">
    <location>
        <begin position="7"/>
        <end position="28"/>
    </location>
</feature>
<evidence type="ECO:0000313" key="3">
    <source>
        <dbReference type="Proteomes" id="UP000198644"/>
    </source>
</evidence>
<protein>
    <submittedName>
        <fullName evidence="2">Uncharacterized protein</fullName>
    </submittedName>
</protein>
<dbReference type="EMBL" id="FOYW01000001">
    <property type="protein sequence ID" value="SFR58520.1"/>
    <property type="molecule type" value="Genomic_DNA"/>
</dbReference>
<keyword evidence="3" id="KW-1185">Reference proteome</keyword>
<evidence type="ECO:0000256" key="1">
    <source>
        <dbReference type="SAM" id="Phobius"/>
    </source>
</evidence>
<dbReference type="Proteomes" id="UP000198644">
    <property type="component" value="Unassembled WGS sequence"/>
</dbReference>
<reference evidence="3" key="1">
    <citation type="submission" date="2016-10" db="EMBL/GenBank/DDBJ databases">
        <authorList>
            <person name="Varghese N."/>
            <person name="Submissions S."/>
        </authorList>
    </citation>
    <scope>NUCLEOTIDE SEQUENCE [LARGE SCALE GENOMIC DNA]</scope>
    <source>
        <strain evidence="3">CGMCC 1.9167</strain>
    </source>
</reference>
<name>A0A1I6HWD3_9GAMM</name>
<keyword evidence="1" id="KW-0812">Transmembrane</keyword>
<accession>A0A1I6HWD3</accession>
<proteinExistence type="predicted"/>
<evidence type="ECO:0000313" key="2">
    <source>
        <dbReference type="EMBL" id="SFR58520.1"/>
    </source>
</evidence>
<keyword evidence="1" id="KW-1133">Transmembrane helix</keyword>
<sequence>MGPAWDPLGFFWVVITYFFIQRVMWGFWSTTVHFGDEVGKEFLRPHGIEFFVADRERYFRQKEVIGVNQPVQPMSVFVCSMS</sequence>
<gene>
    <name evidence="2" type="ORF">SAMN05216203_1594</name>
</gene>
<dbReference type="AlphaFoldDB" id="A0A1I6HWD3"/>
<organism evidence="2 3">
    <name type="scientific">Marinobacter daqiaonensis</name>
    <dbReference type="NCBI Taxonomy" id="650891"/>
    <lineage>
        <taxon>Bacteria</taxon>
        <taxon>Pseudomonadati</taxon>
        <taxon>Pseudomonadota</taxon>
        <taxon>Gammaproteobacteria</taxon>
        <taxon>Pseudomonadales</taxon>
        <taxon>Marinobacteraceae</taxon>
        <taxon>Marinobacter</taxon>
    </lineage>
</organism>